<sequence>MSDDSNDGRELEESEMALKIDVEITSHEEVVIIQKSNTRKETKENEISQNSNEADKLEENDILQEIENAEFNPEDEAKGMTQEENEMSKTVERVILHGNSKGNKFKEKAIVHKIEKMGVIHEDEAAEINDVGNTSTVYVIVQHTNQGKKIEEKENVQENKIVSKIIEGASLLSVQKLDQNQPSTPK</sequence>
<evidence type="ECO:0000313" key="2">
    <source>
        <dbReference type="EMBL" id="KAL3891799.1"/>
    </source>
</evidence>
<dbReference type="AlphaFoldDB" id="A0ABD3Y009"/>
<evidence type="ECO:0000256" key="1">
    <source>
        <dbReference type="SAM" id="MobiDB-lite"/>
    </source>
</evidence>
<proteinExistence type="predicted"/>
<feature type="compositionally biased region" description="Acidic residues" evidence="1">
    <location>
        <begin position="60"/>
        <end position="74"/>
    </location>
</feature>
<accession>A0ABD3Y009</accession>
<gene>
    <name evidence="2" type="ORF">ACJMK2_004045</name>
</gene>
<reference evidence="2 3" key="1">
    <citation type="submission" date="2024-11" db="EMBL/GenBank/DDBJ databases">
        <title>Chromosome-level genome assembly of the freshwater bivalve Anodonta woodiana.</title>
        <authorList>
            <person name="Chen X."/>
        </authorList>
    </citation>
    <scope>NUCLEOTIDE SEQUENCE [LARGE SCALE GENOMIC DNA]</scope>
    <source>
        <strain evidence="2">MN2024</strain>
        <tissue evidence="2">Gills</tissue>
    </source>
</reference>
<organism evidence="2 3">
    <name type="scientific">Sinanodonta woodiana</name>
    <name type="common">Chinese pond mussel</name>
    <name type="synonym">Anodonta woodiana</name>
    <dbReference type="NCBI Taxonomy" id="1069815"/>
    <lineage>
        <taxon>Eukaryota</taxon>
        <taxon>Metazoa</taxon>
        <taxon>Spiralia</taxon>
        <taxon>Lophotrochozoa</taxon>
        <taxon>Mollusca</taxon>
        <taxon>Bivalvia</taxon>
        <taxon>Autobranchia</taxon>
        <taxon>Heteroconchia</taxon>
        <taxon>Palaeoheterodonta</taxon>
        <taxon>Unionida</taxon>
        <taxon>Unionoidea</taxon>
        <taxon>Unionidae</taxon>
        <taxon>Unioninae</taxon>
        <taxon>Sinanodonta</taxon>
    </lineage>
</organism>
<dbReference type="Proteomes" id="UP001634394">
    <property type="component" value="Unassembled WGS sequence"/>
</dbReference>
<comment type="caution">
    <text evidence="2">The sequence shown here is derived from an EMBL/GenBank/DDBJ whole genome shotgun (WGS) entry which is preliminary data.</text>
</comment>
<feature type="non-terminal residue" evidence="2">
    <location>
        <position position="186"/>
    </location>
</feature>
<feature type="region of interest" description="Disordered" evidence="1">
    <location>
        <begin position="32"/>
        <end position="89"/>
    </location>
</feature>
<protein>
    <submittedName>
        <fullName evidence="2">Uncharacterized protein</fullName>
    </submittedName>
</protein>
<dbReference type="EMBL" id="JBJQND010000001">
    <property type="protein sequence ID" value="KAL3891799.1"/>
    <property type="molecule type" value="Genomic_DNA"/>
</dbReference>
<evidence type="ECO:0000313" key="3">
    <source>
        <dbReference type="Proteomes" id="UP001634394"/>
    </source>
</evidence>
<keyword evidence="3" id="KW-1185">Reference proteome</keyword>
<name>A0ABD3Y009_SINWO</name>